<dbReference type="KEGG" id="ehx:EMIHUDRAFT_439755"/>
<dbReference type="Proteomes" id="UP000013827">
    <property type="component" value="Unassembled WGS sequence"/>
</dbReference>
<proteinExistence type="predicted"/>
<dbReference type="RefSeq" id="XP_005792598.1">
    <property type="nucleotide sequence ID" value="XM_005792541.1"/>
</dbReference>
<sequence length="114" mass="12165">MAAAVLNECAIASVVLQGAAGAVKRRATFSAQLEAQRDSVCYRLRAAEHAPISKTFDSGTDESDWWVCSSGPSEDLPDAMTCFIAPDWMNLPTGYWICSDAPALQSGISADDAY</sequence>
<dbReference type="GeneID" id="17285440"/>
<reference evidence="2" key="1">
    <citation type="journal article" date="2013" name="Nature">
        <title>Pan genome of the phytoplankton Emiliania underpins its global distribution.</title>
        <authorList>
            <person name="Read B.A."/>
            <person name="Kegel J."/>
            <person name="Klute M.J."/>
            <person name="Kuo A."/>
            <person name="Lefebvre S.C."/>
            <person name="Maumus F."/>
            <person name="Mayer C."/>
            <person name="Miller J."/>
            <person name="Monier A."/>
            <person name="Salamov A."/>
            <person name="Young J."/>
            <person name="Aguilar M."/>
            <person name="Claverie J.M."/>
            <person name="Frickenhaus S."/>
            <person name="Gonzalez K."/>
            <person name="Herman E.K."/>
            <person name="Lin Y.C."/>
            <person name="Napier J."/>
            <person name="Ogata H."/>
            <person name="Sarno A.F."/>
            <person name="Shmutz J."/>
            <person name="Schroeder D."/>
            <person name="de Vargas C."/>
            <person name="Verret F."/>
            <person name="von Dassow P."/>
            <person name="Valentin K."/>
            <person name="Van de Peer Y."/>
            <person name="Wheeler G."/>
            <person name="Dacks J.B."/>
            <person name="Delwiche C.F."/>
            <person name="Dyhrman S.T."/>
            <person name="Glockner G."/>
            <person name="John U."/>
            <person name="Richards T."/>
            <person name="Worden A.Z."/>
            <person name="Zhang X."/>
            <person name="Grigoriev I.V."/>
            <person name="Allen A.E."/>
            <person name="Bidle K."/>
            <person name="Borodovsky M."/>
            <person name="Bowler C."/>
            <person name="Brownlee C."/>
            <person name="Cock J.M."/>
            <person name="Elias M."/>
            <person name="Gladyshev V.N."/>
            <person name="Groth M."/>
            <person name="Guda C."/>
            <person name="Hadaegh A."/>
            <person name="Iglesias-Rodriguez M.D."/>
            <person name="Jenkins J."/>
            <person name="Jones B.M."/>
            <person name="Lawson T."/>
            <person name="Leese F."/>
            <person name="Lindquist E."/>
            <person name="Lobanov A."/>
            <person name="Lomsadze A."/>
            <person name="Malik S.B."/>
            <person name="Marsh M.E."/>
            <person name="Mackinder L."/>
            <person name="Mock T."/>
            <person name="Mueller-Roeber B."/>
            <person name="Pagarete A."/>
            <person name="Parker M."/>
            <person name="Probert I."/>
            <person name="Quesneville H."/>
            <person name="Raines C."/>
            <person name="Rensing S.A."/>
            <person name="Riano-Pachon D.M."/>
            <person name="Richier S."/>
            <person name="Rokitta S."/>
            <person name="Shiraiwa Y."/>
            <person name="Soanes D.M."/>
            <person name="van der Giezen M."/>
            <person name="Wahlund T.M."/>
            <person name="Williams B."/>
            <person name="Wilson W."/>
            <person name="Wolfe G."/>
            <person name="Wurch L.L."/>
        </authorList>
    </citation>
    <scope>NUCLEOTIDE SEQUENCE</scope>
</reference>
<protein>
    <submittedName>
        <fullName evidence="1">Uncharacterized protein</fullName>
    </submittedName>
</protein>
<dbReference type="PaxDb" id="2903-EOD40169"/>
<keyword evidence="2" id="KW-1185">Reference proteome</keyword>
<accession>A0A0D3KWN4</accession>
<organism evidence="1 2">
    <name type="scientific">Emiliania huxleyi (strain CCMP1516)</name>
    <dbReference type="NCBI Taxonomy" id="280463"/>
    <lineage>
        <taxon>Eukaryota</taxon>
        <taxon>Haptista</taxon>
        <taxon>Haptophyta</taxon>
        <taxon>Prymnesiophyceae</taxon>
        <taxon>Isochrysidales</taxon>
        <taxon>Noelaerhabdaceae</taxon>
        <taxon>Emiliania</taxon>
    </lineage>
</organism>
<dbReference type="EnsemblProtists" id="EOD40169">
    <property type="protein sequence ID" value="EOD40169"/>
    <property type="gene ID" value="EMIHUDRAFT_439755"/>
</dbReference>
<evidence type="ECO:0000313" key="1">
    <source>
        <dbReference type="EnsemblProtists" id="EOD40169"/>
    </source>
</evidence>
<name>A0A0D3KWN4_EMIH1</name>
<reference evidence="1" key="2">
    <citation type="submission" date="2024-10" db="UniProtKB">
        <authorList>
            <consortium name="EnsemblProtists"/>
        </authorList>
    </citation>
    <scope>IDENTIFICATION</scope>
</reference>
<dbReference type="HOGENOM" id="CLU_2125757_0_0_1"/>
<dbReference type="AlphaFoldDB" id="A0A0D3KWN4"/>
<evidence type="ECO:0000313" key="2">
    <source>
        <dbReference type="Proteomes" id="UP000013827"/>
    </source>
</evidence>